<dbReference type="OrthoDB" id="73076at2759"/>
<evidence type="ECO:0000313" key="3">
    <source>
        <dbReference type="Proteomes" id="UP000027222"/>
    </source>
</evidence>
<feature type="compositionally biased region" description="Basic and acidic residues" evidence="1">
    <location>
        <begin position="49"/>
        <end position="62"/>
    </location>
</feature>
<name>A0A067SBZ9_GALM3</name>
<proteinExistence type="predicted"/>
<evidence type="ECO:0000256" key="1">
    <source>
        <dbReference type="SAM" id="MobiDB-lite"/>
    </source>
</evidence>
<gene>
    <name evidence="2" type="ORF">GALMADRAFT_1356059</name>
</gene>
<sequence length="515" mass="57033">MDLDYVDVIDDDNLPDPCPVPSTDTSLFNSLTTPGHILFPPLPVSHNSDNNKDEDSDSDSHEGPGTSWAFQKATKSRQINDPTFKVSDAKLLAFRIPLPMEMPRTARGGLCPGLTRESDPRIDCYLFRSSATGGGAPSRSSIACQLVDDDDLLWSDLAHIRLEEVLYQDGKDSVLIIGGADGPIKVQSLTNHDAMVEKTKIIEADKLRVWLITVPLPKISPIMVAAVARGSKVTAEGLFEMHRKLTGLLAGAGIHPVSLSADGSETERATEQLIEQSADEHRHYVIPSIHPGCSIHLVVPLFNGRPSHYGDQHGVTVYLFIMGELIDAWQSRNICHLERAKMVLRARFFLMAWRSHIVHHPDYSVNTQLSRESDKIFLQLKRDFNFADMLYLEPKLRALMLGEFGNLTAEQKANQTSSGYHHTVGINAAEMLQVLLNGEDTEIGEEDINLSVSYSFVHVLFHLAYVGKSILENYLLLGPLANQPRFLVTHALHVLDKQIMGDGLVSPALWVNTEA</sequence>
<dbReference type="HOGENOM" id="CLU_528969_0_0_1"/>
<accession>A0A067SBZ9</accession>
<dbReference type="AlphaFoldDB" id="A0A067SBZ9"/>
<reference evidence="3" key="1">
    <citation type="journal article" date="2014" name="Proc. Natl. Acad. Sci. U.S.A.">
        <title>Extensive sampling of basidiomycete genomes demonstrates inadequacy of the white-rot/brown-rot paradigm for wood decay fungi.</title>
        <authorList>
            <person name="Riley R."/>
            <person name="Salamov A.A."/>
            <person name="Brown D.W."/>
            <person name="Nagy L.G."/>
            <person name="Floudas D."/>
            <person name="Held B.W."/>
            <person name="Levasseur A."/>
            <person name="Lombard V."/>
            <person name="Morin E."/>
            <person name="Otillar R."/>
            <person name="Lindquist E.A."/>
            <person name="Sun H."/>
            <person name="LaButti K.M."/>
            <person name="Schmutz J."/>
            <person name="Jabbour D."/>
            <person name="Luo H."/>
            <person name="Baker S.E."/>
            <person name="Pisabarro A.G."/>
            <person name="Walton J.D."/>
            <person name="Blanchette R.A."/>
            <person name="Henrissat B."/>
            <person name="Martin F."/>
            <person name="Cullen D."/>
            <person name="Hibbett D.S."/>
            <person name="Grigoriev I.V."/>
        </authorList>
    </citation>
    <scope>NUCLEOTIDE SEQUENCE [LARGE SCALE GENOMIC DNA]</scope>
    <source>
        <strain evidence="3">CBS 339.88</strain>
    </source>
</reference>
<dbReference type="EMBL" id="KL142414">
    <property type="protein sequence ID" value="KDR67467.1"/>
    <property type="molecule type" value="Genomic_DNA"/>
</dbReference>
<dbReference type="Proteomes" id="UP000027222">
    <property type="component" value="Unassembled WGS sequence"/>
</dbReference>
<feature type="region of interest" description="Disordered" evidence="1">
    <location>
        <begin position="39"/>
        <end position="74"/>
    </location>
</feature>
<organism evidence="2 3">
    <name type="scientific">Galerina marginata (strain CBS 339.88)</name>
    <dbReference type="NCBI Taxonomy" id="685588"/>
    <lineage>
        <taxon>Eukaryota</taxon>
        <taxon>Fungi</taxon>
        <taxon>Dikarya</taxon>
        <taxon>Basidiomycota</taxon>
        <taxon>Agaricomycotina</taxon>
        <taxon>Agaricomycetes</taxon>
        <taxon>Agaricomycetidae</taxon>
        <taxon>Agaricales</taxon>
        <taxon>Agaricineae</taxon>
        <taxon>Strophariaceae</taxon>
        <taxon>Galerina</taxon>
    </lineage>
</organism>
<protein>
    <submittedName>
        <fullName evidence="2">Uncharacterized protein</fullName>
    </submittedName>
</protein>
<keyword evidence="3" id="KW-1185">Reference proteome</keyword>
<evidence type="ECO:0000313" key="2">
    <source>
        <dbReference type="EMBL" id="KDR67467.1"/>
    </source>
</evidence>